<protein>
    <submittedName>
        <fullName evidence="1">YncE family protein</fullName>
    </submittedName>
</protein>
<comment type="caution">
    <text evidence="1">The sequence shown here is derived from an EMBL/GenBank/DDBJ whole genome shotgun (WGS) entry which is preliminary data.</text>
</comment>
<evidence type="ECO:0000313" key="1">
    <source>
        <dbReference type="EMBL" id="RNI40213.1"/>
    </source>
</evidence>
<reference evidence="1 2" key="1">
    <citation type="submission" date="2018-11" db="EMBL/GenBank/DDBJ databases">
        <title>Draft genome sequence of Ferruginibacter sp. BO-59.</title>
        <authorList>
            <person name="Im W.T."/>
        </authorList>
    </citation>
    <scope>NUCLEOTIDE SEQUENCE [LARGE SCALE GENOMIC DNA]</scope>
    <source>
        <strain evidence="1 2">BO-59</strain>
    </source>
</reference>
<sequence>MMKYNLHLFIFFSFCSFTGCNGQATFGENYLPVYKTIPLPGVKGRIDHMDVNVKDQVVYIAALGNNTLEAVSLPNGKVLHSIAGLDEPQGVCYIPQTKEIFVANGGSGDCYFYNAGNYKKMATVHLSSDADDVRYDSTGQKVYVGYGSGGIAIIDAKSHNEVGNIKLPSHPEGFQIDRRNGLLYVNLPNTGIIGVADISKSKLVNEWNKDYRQANFPMAFDSEGNKLFIGYRHPATLVVMDTKTGKRISEEKLTNDTDDLFYDKQNNRIYASCGGGYINIFQLQGAGHYQQIANVPTASGARTSLLIPQLNLFVVCEPAHSRQAALAVYRTGR</sequence>
<gene>
    <name evidence="1" type="ORF">EFY79_02640</name>
</gene>
<proteinExistence type="predicted"/>
<dbReference type="EMBL" id="RJJR01000001">
    <property type="protein sequence ID" value="RNI40213.1"/>
    <property type="molecule type" value="Genomic_DNA"/>
</dbReference>
<dbReference type="InterPro" id="IPR051200">
    <property type="entry name" value="Host-pathogen_enzymatic-act"/>
</dbReference>
<keyword evidence="2" id="KW-1185">Reference proteome</keyword>
<dbReference type="AlphaFoldDB" id="A0A3M9NSM5"/>
<dbReference type="PANTHER" id="PTHR47197:SF3">
    <property type="entry name" value="DIHYDRO-HEME D1 DEHYDROGENASE"/>
    <property type="match status" value="1"/>
</dbReference>
<accession>A0A3M9NSM5</accession>
<dbReference type="SUPFAM" id="SSF51004">
    <property type="entry name" value="C-terminal (heme d1) domain of cytochrome cd1-nitrite reductase"/>
    <property type="match status" value="1"/>
</dbReference>
<evidence type="ECO:0000313" key="2">
    <source>
        <dbReference type="Proteomes" id="UP000267223"/>
    </source>
</evidence>
<dbReference type="InterPro" id="IPR015943">
    <property type="entry name" value="WD40/YVTN_repeat-like_dom_sf"/>
</dbReference>
<dbReference type="Gene3D" id="2.130.10.10">
    <property type="entry name" value="YVTN repeat-like/Quinoprotein amine dehydrogenase"/>
    <property type="match status" value="1"/>
</dbReference>
<dbReference type="Proteomes" id="UP000267223">
    <property type="component" value="Unassembled WGS sequence"/>
</dbReference>
<dbReference type="OrthoDB" id="7510834at2"/>
<dbReference type="InterPro" id="IPR011048">
    <property type="entry name" value="Haem_d1_sf"/>
</dbReference>
<name>A0A3M9NSM5_9BACT</name>
<dbReference type="RefSeq" id="WP_123119104.1">
    <property type="nucleotide sequence ID" value="NZ_RJJR01000001.1"/>
</dbReference>
<dbReference type="PROSITE" id="PS51257">
    <property type="entry name" value="PROKAR_LIPOPROTEIN"/>
    <property type="match status" value="1"/>
</dbReference>
<organism evidence="1 2">
    <name type="scientific">Hanamia caeni</name>
    <dbReference type="NCBI Taxonomy" id="2294116"/>
    <lineage>
        <taxon>Bacteria</taxon>
        <taxon>Pseudomonadati</taxon>
        <taxon>Bacteroidota</taxon>
        <taxon>Chitinophagia</taxon>
        <taxon>Chitinophagales</taxon>
        <taxon>Chitinophagaceae</taxon>
        <taxon>Hanamia</taxon>
    </lineage>
</organism>
<dbReference type="PANTHER" id="PTHR47197">
    <property type="entry name" value="PROTEIN NIRF"/>
    <property type="match status" value="1"/>
</dbReference>